<dbReference type="Gene3D" id="1.10.443.10">
    <property type="entry name" value="Intergrase catalytic core"/>
    <property type="match status" value="1"/>
</dbReference>
<keyword evidence="1" id="KW-0233">DNA recombination</keyword>
<organism evidence="3 4">
    <name type="scientific">Microbacterium ulmi</name>
    <dbReference type="NCBI Taxonomy" id="179095"/>
    <lineage>
        <taxon>Bacteria</taxon>
        <taxon>Bacillati</taxon>
        <taxon>Actinomycetota</taxon>
        <taxon>Actinomycetes</taxon>
        <taxon>Micrococcales</taxon>
        <taxon>Microbacteriaceae</taxon>
        <taxon>Microbacterium</taxon>
    </lineage>
</organism>
<dbReference type="RefSeq" id="WP_167040533.1">
    <property type="nucleotide sequence ID" value="NZ_BAAANA010000003.1"/>
</dbReference>
<reference evidence="3 4" key="1">
    <citation type="submission" date="2020-05" db="EMBL/GenBank/DDBJ databases">
        <title>MicrobeNet Type strains.</title>
        <authorList>
            <person name="Nicholson A.C."/>
        </authorList>
    </citation>
    <scope>NUCLEOTIDE SEQUENCE [LARGE SCALE GENOMIC DNA]</scope>
    <source>
        <strain evidence="3 4">JCM 14282</strain>
    </source>
</reference>
<evidence type="ECO:0000256" key="1">
    <source>
        <dbReference type="ARBA" id="ARBA00023172"/>
    </source>
</evidence>
<dbReference type="InterPro" id="IPR011010">
    <property type="entry name" value="DNA_brk_join_enz"/>
</dbReference>
<dbReference type="AlphaFoldDB" id="A0A7Y2M0J0"/>
<dbReference type="Pfam" id="PF00589">
    <property type="entry name" value="Phage_integrase"/>
    <property type="match status" value="1"/>
</dbReference>
<dbReference type="GO" id="GO:0015074">
    <property type="term" value="P:DNA integration"/>
    <property type="evidence" value="ECO:0007669"/>
    <property type="project" value="InterPro"/>
</dbReference>
<dbReference type="GO" id="GO:0006310">
    <property type="term" value="P:DNA recombination"/>
    <property type="evidence" value="ECO:0007669"/>
    <property type="project" value="UniProtKB-KW"/>
</dbReference>
<keyword evidence="4" id="KW-1185">Reference proteome</keyword>
<dbReference type="InterPro" id="IPR002104">
    <property type="entry name" value="Integrase_catalytic"/>
</dbReference>
<dbReference type="GO" id="GO:0003677">
    <property type="term" value="F:DNA binding"/>
    <property type="evidence" value="ECO:0007669"/>
    <property type="project" value="InterPro"/>
</dbReference>
<gene>
    <name evidence="3" type="ORF">HLA99_10245</name>
</gene>
<sequence length="102" mass="11426">MLQFYELALYTGLRRGELAGLRWSDVDVPGKVLHVHTNRCRSHGAGEATARTCRRVRRRAEPGRADRWGLGPRALRAVRGQRLAQNAPHVAAGEAWEESGWV</sequence>
<dbReference type="InterPro" id="IPR013762">
    <property type="entry name" value="Integrase-like_cat_sf"/>
</dbReference>
<evidence type="ECO:0000313" key="3">
    <source>
        <dbReference type="EMBL" id="NNH04231.1"/>
    </source>
</evidence>
<protein>
    <submittedName>
        <fullName evidence="3">Tyrosine-type recombinase/integrase</fullName>
    </submittedName>
</protein>
<feature type="domain" description="Tyr recombinase" evidence="2">
    <location>
        <begin position="4"/>
        <end position="39"/>
    </location>
</feature>
<dbReference type="Proteomes" id="UP000543598">
    <property type="component" value="Unassembled WGS sequence"/>
</dbReference>
<comment type="caution">
    <text evidence="3">The sequence shown here is derived from an EMBL/GenBank/DDBJ whole genome shotgun (WGS) entry which is preliminary data.</text>
</comment>
<dbReference type="SUPFAM" id="SSF56349">
    <property type="entry name" value="DNA breaking-rejoining enzymes"/>
    <property type="match status" value="1"/>
</dbReference>
<accession>A0A7Y2M0J0</accession>
<proteinExistence type="predicted"/>
<evidence type="ECO:0000259" key="2">
    <source>
        <dbReference type="Pfam" id="PF00589"/>
    </source>
</evidence>
<name>A0A7Y2M0J0_9MICO</name>
<dbReference type="EMBL" id="JABEMB010000013">
    <property type="protein sequence ID" value="NNH04231.1"/>
    <property type="molecule type" value="Genomic_DNA"/>
</dbReference>
<evidence type="ECO:0000313" key="4">
    <source>
        <dbReference type="Proteomes" id="UP000543598"/>
    </source>
</evidence>